<dbReference type="PANTHER" id="PTHR30481">
    <property type="entry name" value="DNA ADENINE METHYLASE"/>
    <property type="match status" value="1"/>
</dbReference>
<dbReference type="GO" id="GO:0032259">
    <property type="term" value="P:methylation"/>
    <property type="evidence" value="ECO:0007669"/>
    <property type="project" value="UniProtKB-KW"/>
</dbReference>
<dbReference type="Proteomes" id="UP000829384">
    <property type="component" value="Unassembled WGS sequence"/>
</dbReference>
<proteinExistence type="predicted"/>
<evidence type="ECO:0000313" key="5">
    <source>
        <dbReference type="Proteomes" id="UP000829384"/>
    </source>
</evidence>
<organism evidence="4 5">
    <name type="scientific">Shewanella cutis</name>
    <dbReference type="NCBI Taxonomy" id="2766780"/>
    <lineage>
        <taxon>Bacteria</taxon>
        <taxon>Pseudomonadati</taxon>
        <taxon>Pseudomonadota</taxon>
        <taxon>Gammaproteobacteria</taxon>
        <taxon>Alteromonadales</taxon>
        <taxon>Shewanellaceae</taxon>
        <taxon>Shewanella</taxon>
    </lineage>
</organism>
<name>A0ABS9QUN5_9GAMM</name>
<reference evidence="4 5" key="1">
    <citation type="submission" date="2020-08" db="EMBL/GenBank/DDBJ databases">
        <title>Whole genome sequence of Shewanella sp strain PS-2.</title>
        <authorList>
            <person name="Das S.K."/>
        </authorList>
    </citation>
    <scope>NUCLEOTIDE SEQUENCE [LARGE SCALE GENOMIC DNA]</scope>
    <source>
        <strain evidence="4 5">PS-2</strain>
    </source>
</reference>
<evidence type="ECO:0000256" key="2">
    <source>
        <dbReference type="ARBA" id="ARBA00022679"/>
    </source>
</evidence>
<protein>
    <submittedName>
        <fullName evidence="4">DNA adenine methylase</fullName>
    </submittedName>
</protein>
<evidence type="ECO:0000313" key="4">
    <source>
        <dbReference type="EMBL" id="MCG9964009.1"/>
    </source>
</evidence>
<keyword evidence="5" id="KW-1185">Reference proteome</keyword>
<evidence type="ECO:0000256" key="3">
    <source>
        <dbReference type="ARBA" id="ARBA00022691"/>
    </source>
</evidence>
<accession>A0ABS9QUN5</accession>
<keyword evidence="1 4" id="KW-0489">Methyltransferase</keyword>
<dbReference type="Pfam" id="PF02086">
    <property type="entry name" value="MethyltransfD12"/>
    <property type="match status" value="1"/>
</dbReference>
<comment type="caution">
    <text evidence="4">The sequence shown here is derived from an EMBL/GenBank/DDBJ whole genome shotgun (WGS) entry which is preliminary data.</text>
</comment>
<dbReference type="InterPro" id="IPR012327">
    <property type="entry name" value="MeTrfase_D12"/>
</dbReference>
<dbReference type="Gene3D" id="3.40.50.150">
    <property type="entry name" value="Vaccinia Virus protein VP39"/>
    <property type="match status" value="1"/>
</dbReference>
<dbReference type="SUPFAM" id="SSF53335">
    <property type="entry name" value="S-adenosyl-L-methionine-dependent methyltransferases"/>
    <property type="match status" value="1"/>
</dbReference>
<dbReference type="RefSeq" id="WP_240130677.1">
    <property type="nucleotide sequence ID" value="NZ_JACSDI010000004.1"/>
</dbReference>
<keyword evidence="3" id="KW-0949">S-adenosyl-L-methionine</keyword>
<dbReference type="GO" id="GO:0008168">
    <property type="term" value="F:methyltransferase activity"/>
    <property type="evidence" value="ECO:0007669"/>
    <property type="project" value="UniProtKB-KW"/>
</dbReference>
<evidence type="ECO:0000256" key="1">
    <source>
        <dbReference type="ARBA" id="ARBA00022603"/>
    </source>
</evidence>
<gene>
    <name evidence="4" type="ORF">H9J30_08800</name>
</gene>
<dbReference type="EMBL" id="JACSDI010000004">
    <property type="protein sequence ID" value="MCG9964009.1"/>
    <property type="molecule type" value="Genomic_DNA"/>
</dbReference>
<dbReference type="InterPro" id="IPR029063">
    <property type="entry name" value="SAM-dependent_MTases_sf"/>
</dbReference>
<sequence length="232" mass="26137">MSTRVKSYLGAKNGSGVFQAIINLIPPHQTYVEAFLGTGAIMRRKAPALNNIGIEINQSVIDKFNHAAAQLNLSMNIINANAIEWLKAFTPTGKTVIYLDPPYVHSTRTSNARYKNELTDADHAELLATIKQIATLNEVFIIISGYRNPLYDDELSQWYSKDFQAMTRGGVRTETVWCNFMPGEQHYHTFAGKDFTDRQRIKRKAERWAKNFEALPAAERQAVMAALLAIDN</sequence>
<keyword evidence="2" id="KW-0808">Transferase</keyword>